<proteinExistence type="predicted"/>
<keyword evidence="3" id="KW-0804">Transcription</keyword>
<dbReference type="PRINTS" id="PR00032">
    <property type="entry name" value="HTHARAC"/>
</dbReference>
<dbReference type="InterPro" id="IPR050204">
    <property type="entry name" value="AraC_XylS_family_regulators"/>
</dbReference>
<evidence type="ECO:0000256" key="2">
    <source>
        <dbReference type="ARBA" id="ARBA00023125"/>
    </source>
</evidence>
<dbReference type="Proteomes" id="UP001519887">
    <property type="component" value="Unassembled WGS sequence"/>
</dbReference>
<dbReference type="Gene3D" id="1.10.10.60">
    <property type="entry name" value="Homeodomain-like"/>
    <property type="match status" value="1"/>
</dbReference>
<comment type="caution">
    <text evidence="5">The sequence shown here is derived from an EMBL/GenBank/DDBJ whole genome shotgun (WGS) entry which is preliminary data.</text>
</comment>
<feature type="non-terminal residue" evidence="5">
    <location>
        <position position="1"/>
    </location>
</feature>
<dbReference type="PANTHER" id="PTHR46796:SF13">
    <property type="entry name" value="HTH-TYPE TRANSCRIPTIONAL ACTIVATOR RHAS"/>
    <property type="match status" value="1"/>
</dbReference>
<dbReference type="PANTHER" id="PTHR46796">
    <property type="entry name" value="HTH-TYPE TRANSCRIPTIONAL ACTIVATOR RHAS-RELATED"/>
    <property type="match status" value="1"/>
</dbReference>
<dbReference type="InterPro" id="IPR018060">
    <property type="entry name" value="HTH_AraC"/>
</dbReference>
<accession>A0ABS7CJV2</accession>
<feature type="domain" description="HTH araC/xylS-type" evidence="4">
    <location>
        <begin position="1"/>
        <end position="65"/>
    </location>
</feature>
<name>A0ABS7CJV2_9BACL</name>
<keyword evidence="1" id="KW-0805">Transcription regulation</keyword>
<evidence type="ECO:0000313" key="5">
    <source>
        <dbReference type="EMBL" id="MBW7461229.1"/>
    </source>
</evidence>
<dbReference type="EMBL" id="JAHZIK010002785">
    <property type="protein sequence ID" value="MBW7461229.1"/>
    <property type="molecule type" value="Genomic_DNA"/>
</dbReference>
<keyword evidence="2" id="KW-0238">DNA-binding</keyword>
<evidence type="ECO:0000256" key="3">
    <source>
        <dbReference type="ARBA" id="ARBA00023163"/>
    </source>
</evidence>
<gene>
    <name evidence="5" type="ORF">K0U00_44955</name>
</gene>
<protein>
    <submittedName>
        <fullName evidence="5">AraC family transcriptional regulator</fullName>
    </submittedName>
</protein>
<dbReference type="Pfam" id="PF12833">
    <property type="entry name" value="HTH_18"/>
    <property type="match status" value="1"/>
</dbReference>
<evidence type="ECO:0000259" key="4">
    <source>
        <dbReference type="PROSITE" id="PS01124"/>
    </source>
</evidence>
<dbReference type="InterPro" id="IPR009057">
    <property type="entry name" value="Homeodomain-like_sf"/>
</dbReference>
<keyword evidence="6" id="KW-1185">Reference proteome</keyword>
<evidence type="ECO:0000256" key="1">
    <source>
        <dbReference type="ARBA" id="ARBA00023015"/>
    </source>
</evidence>
<evidence type="ECO:0000313" key="6">
    <source>
        <dbReference type="Proteomes" id="UP001519887"/>
    </source>
</evidence>
<dbReference type="InterPro" id="IPR020449">
    <property type="entry name" value="Tscrpt_reg_AraC-type_HTH"/>
</dbReference>
<dbReference type="SMART" id="SM00342">
    <property type="entry name" value="HTH_ARAC"/>
    <property type="match status" value="1"/>
</dbReference>
<sequence>FRRDEGVTPIQYLWRYRLQQGLGLLRSTGLSISEVSGQAGFKTVYHFTRMIKRQTGMTPSEIRREALLHE</sequence>
<dbReference type="PROSITE" id="PS01124">
    <property type="entry name" value="HTH_ARAC_FAMILY_2"/>
    <property type="match status" value="1"/>
</dbReference>
<organism evidence="5 6">
    <name type="scientific">Paenibacillus sepulcri</name>
    <dbReference type="NCBI Taxonomy" id="359917"/>
    <lineage>
        <taxon>Bacteria</taxon>
        <taxon>Bacillati</taxon>
        <taxon>Bacillota</taxon>
        <taxon>Bacilli</taxon>
        <taxon>Bacillales</taxon>
        <taxon>Paenibacillaceae</taxon>
        <taxon>Paenibacillus</taxon>
    </lineage>
</organism>
<reference evidence="5 6" key="1">
    <citation type="submission" date="2021-07" db="EMBL/GenBank/DDBJ databases">
        <title>Paenibacillus radiodurans sp. nov., isolated from the southeastern edge of Tengger Desert.</title>
        <authorList>
            <person name="Zhang G."/>
        </authorList>
    </citation>
    <scope>NUCLEOTIDE SEQUENCE [LARGE SCALE GENOMIC DNA]</scope>
    <source>
        <strain evidence="5 6">CCM 7311</strain>
    </source>
</reference>
<dbReference type="SUPFAM" id="SSF46689">
    <property type="entry name" value="Homeodomain-like"/>
    <property type="match status" value="1"/>
</dbReference>